<gene>
    <name evidence="1" type="ORF">EPL59_24840</name>
</gene>
<name>A0A5X7KBW3_SALET</name>
<sequence length="65" mass="7664">LSVRWKKDRKLHSLDWHCLQGEGHQFASVSRKRLLPYSPLKFLVTQIDNFQTPHLNQIETHAISI</sequence>
<evidence type="ECO:0000313" key="1">
    <source>
        <dbReference type="EMBL" id="ECA7543992.1"/>
    </source>
</evidence>
<reference evidence="1" key="1">
    <citation type="submission" date="2019-01" db="EMBL/GenBank/DDBJ databases">
        <authorList>
            <person name="Ashton P.M."/>
            <person name="Dallman T."/>
            <person name="Nair S."/>
            <person name="De Pinna E."/>
            <person name="Peters T."/>
            <person name="Grant K."/>
        </authorList>
    </citation>
    <scope>NUCLEOTIDE SEQUENCE</scope>
    <source>
        <strain evidence="1">660431</strain>
    </source>
</reference>
<comment type="caution">
    <text evidence="1">The sequence shown here is derived from an EMBL/GenBank/DDBJ whole genome shotgun (WGS) entry which is preliminary data.</text>
</comment>
<protein>
    <submittedName>
        <fullName evidence="1">Uncharacterized protein</fullName>
    </submittedName>
</protein>
<proteinExistence type="predicted"/>
<dbReference type="EMBL" id="AAHVJI010000056">
    <property type="protein sequence ID" value="ECA7543992.1"/>
    <property type="molecule type" value="Genomic_DNA"/>
</dbReference>
<dbReference type="AlphaFoldDB" id="A0A5X7KBW3"/>
<feature type="non-terminal residue" evidence="1">
    <location>
        <position position="1"/>
    </location>
</feature>
<accession>A0A5X7KBW3</accession>
<organism evidence="1">
    <name type="scientific">Salmonella enterica subsp. enterica serovar Strasbourg</name>
    <dbReference type="NCBI Taxonomy" id="682796"/>
    <lineage>
        <taxon>Bacteria</taxon>
        <taxon>Pseudomonadati</taxon>
        <taxon>Pseudomonadota</taxon>
        <taxon>Gammaproteobacteria</taxon>
        <taxon>Enterobacterales</taxon>
        <taxon>Enterobacteriaceae</taxon>
        <taxon>Salmonella</taxon>
    </lineage>
</organism>